<evidence type="ECO:0000313" key="3">
    <source>
        <dbReference type="EMBL" id="QEC79279.1"/>
    </source>
</evidence>
<reference evidence="3 4" key="1">
    <citation type="journal article" date="2013" name="J. Microbiol.">
        <title>Mucilaginibacter ginsenosidivorax sp. nov., with ginsenoside converting activity isolated from sediment.</title>
        <authorList>
            <person name="Kim J.K."/>
            <person name="Choi T.E."/>
            <person name="Liu Q.M."/>
            <person name="Park H.Y."/>
            <person name="Yi T.H."/>
            <person name="Yoon M.H."/>
            <person name="Kim S.C."/>
            <person name="Im W.T."/>
        </authorList>
    </citation>
    <scope>NUCLEOTIDE SEQUENCE [LARGE SCALE GENOMIC DNA]</scope>
    <source>
        <strain evidence="3 4">KHI28</strain>
    </source>
</reference>
<organism evidence="3 4">
    <name type="scientific">Mucilaginibacter ginsenosidivorax</name>
    <dbReference type="NCBI Taxonomy" id="862126"/>
    <lineage>
        <taxon>Bacteria</taxon>
        <taxon>Pseudomonadati</taxon>
        <taxon>Bacteroidota</taxon>
        <taxon>Sphingobacteriia</taxon>
        <taxon>Sphingobacteriales</taxon>
        <taxon>Sphingobacteriaceae</taxon>
        <taxon>Mucilaginibacter</taxon>
    </lineage>
</organism>
<evidence type="ECO:0000259" key="2">
    <source>
        <dbReference type="Pfam" id="PF13435"/>
    </source>
</evidence>
<accession>A0A5B8W6P7</accession>
<dbReference type="PANTHER" id="PTHR35038:SF8">
    <property type="entry name" value="C-TYPE POLYHEME CYTOCHROME OMCC"/>
    <property type="match status" value="1"/>
</dbReference>
<evidence type="ECO:0000313" key="4">
    <source>
        <dbReference type="Proteomes" id="UP000321362"/>
    </source>
</evidence>
<keyword evidence="4" id="KW-1185">Reference proteome</keyword>
<dbReference type="Pfam" id="PF13435">
    <property type="entry name" value="Cytochrome_C554"/>
    <property type="match status" value="1"/>
</dbReference>
<dbReference type="Proteomes" id="UP000321362">
    <property type="component" value="Chromosome"/>
</dbReference>
<dbReference type="AlphaFoldDB" id="A0A5B8W6P7"/>
<dbReference type="EMBL" id="CP042437">
    <property type="protein sequence ID" value="QEC79279.1"/>
    <property type="molecule type" value="Genomic_DNA"/>
</dbReference>
<gene>
    <name evidence="3" type="ORF">FSB76_26250</name>
</gene>
<feature type="domain" description="Cytochrome c-552/4" evidence="2">
    <location>
        <begin position="163"/>
        <end position="208"/>
    </location>
</feature>
<dbReference type="InterPro" id="IPR036280">
    <property type="entry name" value="Multihaem_cyt_sf"/>
</dbReference>
<dbReference type="OrthoDB" id="9814800at2"/>
<dbReference type="InterPro" id="IPR023155">
    <property type="entry name" value="Cyt_c-552/4"/>
</dbReference>
<dbReference type="SUPFAM" id="SSF48695">
    <property type="entry name" value="Multiheme cytochromes"/>
    <property type="match status" value="1"/>
</dbReference>
<dbReference type="Gene3D" id="1.10.1130.10">
    <property type="entry name" value="Flavocytochrome C3, Chain A"/>
    <property type="match status" value="1"/>
</dbReference>
<dbReference type="KEGG" id="mgk:FSB76_26250"/>
<name>A0A5B8W6P7_9SPHI</name>
<dbReference type="InterPro" id="IPR051829">
    <property type="entry name" value="Multiheme_Cytochr_ET"/>
</dbReference>
<proteinExistence type="predicted"/>
<dbReference type="PANTHER" id="PTHR35038">
    <property type="entry name" value="DISSIMILATORY SULFITE REDUCTASE SIRA"/>
    <property type="match status" value="1"/>
</dbReference>
<protein>
    <recommendedName>
        <fullName evidence="2">Cytochrome c-552/4 domain-containing protein</fullName>
    </recommendedName>
</protein>
<dbReference type="RefSeq" id="WP_147058720.1">
    <property type="nucleotide sequence ID" value="NZ_CP042437.1"/>
</dbReference>
<sequence length="405" mass="46118">MKKILIVTSILITLLAVIYFQFRSNNAYADPRGPLYAGSKACVKCHGKLYDSYLHTAHYIASIPASANTVHGSFAAGFNVFNIGQNQKIVMEKRDSGLYQTLYQDGKVKQSNRFDIVFGGVKGESYLYWKNNRLYQLPLSYYNKQEQWSTSPGYQFNFVNYRSIGKRCLECHVSYVDELPQEKQQLSRDEQFDKSTMVYGIDCERCHGPGAQHVDFQANNPGVKTAKFIARYANLSREQRMDMCAVCHSGIHTALLKTTFGFMPGDTFARYKLPEFQRTLDTSHLDVHGKQLQLLQSSKCYMNSTMDCATCHDTHQNTRGNDVLYTQKCLSCHNKPNHIYCKMTDKLSAGVLKDKCISCHMPELTTNVISVQTADKAPPVRFFVHTHHIAIYPQEVKKIIAFVNK</sequence>
<keyword evidence="1" id="KW-0732">Signal</keyword>
<evidence type="ECO:0000256" key="1">
    <source>
        <dbReference type="ARBA" id="ARBA00022729"/>
    </source>
</evidence>